<dbReference type="OrthoDB" id="1417722at2759"/>
<keyword evidence="3" id="KW-1185">Reference proteome</keyword>
<gene>
    <name evidence="2" type="ORF">Cgig2_014088</name>
</gene>
<organism evidence="2 3">
    <name type="scientific">Carnegiea gigantea</name>
    <dbReference type="NCBI Taxonomy" id="171969"/>
    <lineage>
        <taxon>Eukaryota</taxon>
        <taxon>Viridiplantae</taxon>
        <taxon>Streptophyta</taxon>
        <taxon>Embryophyta</taxon>
        <taxon>Tracheophyta</taxon>
        <taxon>Spermatophyta</taxon>
        <taxon>Magnoliopsida</taxon>
        <taxon>eudicotyledons</taxon>
        <taxon>Gunneridae</taxon>
        <taxon>Pentapetalae</taxon>
        <taxon>Caryophyllales</taxon>
        <taxon>Cactineae</taxon>
        <taxon>Cactaceae</taxon>
        <taxon>Cactoideae</taxon>
        <taxon>Echinocereeae</taxon>
        <taxon>Carnegiea</taxon>
    </lineage>
</organism>
<evidence type="ECO:0008006" key="4">
    <source>
        <dbReference type="Google" id="ProtNLM"/>
    </source>
</evidence>
<feature type="region of interest" description="Disordered" evidence="1">
    <location>
        <begin position="129"/>
        <end position="149"/>
    </location>
</feature>
<comment type="caution">
    <text evidence="2">The sequence shown here is derived from an EMBL/GenBank/DDBJ whole genome shotgun (WGS) entry which is preliminary data.</text>
</comment>
<dbReference type="EMBL" id="JAKOGI010000010">
    <property type="protein sequence ID" value="KAJ8451316.1"/>
    <property type="molecule type" value="Genomic_DNA"/>
</dbReference>
<proteinExistence type="predicted"/>
<dbReference type="Proteomes" id="UP001153076">
    <property type="component" value="Unassembled WGS sequence"/>
</dbReference>
<feature type="compositionally biased region" description="Acidic residues" evidence="1">
    <location>
        <begin position="140"/>
        <end position="149"/>
    </location>
</feature>
<reference evidence="2" key="1">
    <citation type="submission" date="2022-04" db="EMBL/GenBank/DDBJ databases">
        <title>Carnegiea gigantea Genome sequencing and assembly v2.</title>
        <authorList>
            <person name="Copetti D."/>
            <person name="Sanderson M.J."/>
            <person name="Burquez A."/>
            <person name="Wojciechowski M.F."/>
        </authorList>
    </citation>
    <scope>NUCLEOTIDE SEQUENCE</scope>
    <source>
        <strain evidence="2">SGP5-SGP5p</strain>
        <tissue evidence="2">Aerial part</tissue>
    </source>
</reference>
<evidence type="ECO:0000256" key="1">
    <source>
        <dbReference type="SAM" id="MobiDB-lite"/>
    </source>
</evidence>
<accession>A0A9Q1KUU3</accession>
<protein>
    <recommendedName>
        <fullName evidence="4">Aminotransferase-like plant mobile domain-containing protein</fullName>
    </recommendedName>
</protein>
<name>A0A9Q1KUU3_9CARY</name>
<evidence type="ECO:0000313" key="2">
    <source>
        <dbReference type="EMBL" id="KAJ8451316.1"/>
    </source>
</evidence>
<evidence type="ECO:0000313" key="3">
    <source>
        <dbReference type="Proteomes" id="UP001153076"/>
    </source>
</evidence>
<sequence length="414" mass="46909">MAYVKVQLCPSLELIEESPNFFGLRRKPERKERKEGDEFGAGQLRGGSIGGSIGKWKTAGGGEWRSEMKFAKTQVKETELCSRRIMKGMMSMKLKMEGERRKRGRIYDCEDSVICDDRERDELRCLIEGEMGDDSSGTEYEPDNEDEGVSDSVLSLESEFSVDEGCIECFGGDEGMCTSTRGDGPSGGQLRGRGGPSKYKVKVRGDSSEIQRSVPMMEGSDVLLRLRCIVKKLVGLNTRMSMTQREVVRATALAPFLEYPDIGMERHLTLALIKCWVPRWKAFRIGRRRVSFSVFDVALLTGLPAPGRIVRLDGDEVTTDVGEMARGRMAEWEREEMVTRLPGRSGKKRRFFRNYVSDMVALYEENNDDDRVGLWVRIYAFMIMSGVLFPHTPYGAAWGMLQYIEDIDRMGEYN</sequence>
<dbReference type="AlphaFoldDB" id="A0A9Q1KUU3"/>
<feature type="region of interest" description="Disordered" evidence="1">
    <location>
        <begin position="27"/>
        <end position="49"/>
    </location>
</feature>